<gene>
    <name evidence="4" type="ORF">KME15_03850</name>
</gene>
<evidence type="ECO:0000313" key="5">
    <source>
        <dbReference type="Proteomes" id="UP000757435"/>
    </source>
</evidence>
<dbReference type="InterPro" id="IPR023346">
    <property type="entry name" value="Lysozyme-like_dom_sf"/>
</dbReference>
<feature type="domain" description="TtsA-like Glycoside hydrolase family 108" evidence="3">
    <location>
        <begin position="76"/>
        <end position="140"/>
    </location>
</feature>
<dbReference type="GO" id="GO:0004252">
    <property type="term" value="F:serine-type endopeptidase activity"/>
    <property type="evidence" value="ECO:0007669"/>
    <property type="project" value="InterPro"/>
</dbReference>
<feature type="transmembrane region" description="Helical" evidence="2">
    <location>
        <begin position="21"/>
        <end position="40"/>
    </location>
</feature>
<evidence type="ECO:0000313" key="4">
    <source>
        <dbReference type="EMBL" id="MBW4657783.1"/>
    </source>
</evidence>
<protein>
    <submittedName>
        <fullName evidence="4">Trypsin-like peptidase domain-containing protein</fullName>
    </submittedName>
</protein>
<feature type="compositionally biased region" description="Polar residues" evidence="1">
    <location>
        <begin position="179"/>
        <end position="192"/>
    </location>
</feature>
<dbReference type="PANTHER" id="PTHR22939">
    <property type="entry name" value="SERINE PROTEASE FAMILY S1C HTRA-RELATED"/>
    <property type="match status" value="1"/>
</dbReference>
<sequence length="479" mass="52286">MSSLRNRVRGILQWLRPHQPMGVGLLLLWVIGSLLVIRVLSGEFQTGQSQTGDRSQFESAFQWVSQIGASDTDARASKFGINQMTYNRWRRSQNQPYRNVSEISEGEAKRLYQTYWQQEHCGSYAAPLDATCLDTMVSFGMSGSRSTTERFFSNLPTDPQAAAIAVLNRRIDYRQQLGTRYGDQSPNSQTPLRGQYPHSAGQSQGRQSQGQLPRSLQTGVAQGLRRDQELLAQVEAYRSPQPSGSLWAAGSTFLQRLIFPSGTSSSSPSPQLLSSDQIRANAEPFTVEVWITLEDGTSAPATGIVVADGLILTNAHVVEGNPRPTIHTRDRLQNEQTYSGQVIADDRSVDMALIQISARGLPIAPLADSTAQVKVGDTVYALGSPVGFHWKLTTAKVIEVQSQCGLPGLKCIRMPRNFLHPGNSGGPLLDATGMVIGINRAVQGSTGEGVSIPVEEIKRFLQEEGLRSAAHKPDLSNLT</sequence>
<comment type="caution">
    <text evidence="4">The sequence shown here is derived from an EMBL/GenBank/DDBJ whole genome shotgun (WGS) entry which is preliminary data.</text>
</comment>
<dbReference type="Proteomes" id="UP000757435">
    <property type="component" value="Unassembled WGS sequence"/>
</dbReference>
<keyword evidence="2" id="KW-0472">Membrane</keyword>
<proteinExistence type="predicted"/>
<dbReference type="InterPro" id="IPR008565">
    <property type="entry name" value="TtsA-like_GH18_dom"/>
</dbReference>
<organism evidence="4 5">
    <name type="scientific">Drouetiella hepatica Uher 2000/2452</name>
    <dbReference type="NCBI Taxonomy" id="904376"/>
    <lineage>
        <taxon>Bacteria</taxon>
        <taxon>Bacillati</taxon>
        <taxon>Cyanobacteriota</taxon>
        <taxon>Cyanophyceae</taxon>
        <taxon>Oculatellales</taxon>
        <taxon>Oculatellaceae</taxon>
        <taxon>Drouetiella</taxon>
    </lineage>
</organism>
<dbReference type="EMBL" id="JAHHHD010000003">
    <property type="protein sequence ID" value="MBW4657783.1"/>
    <property type="molecule type" value="Genomic_DNA"/>
</dbReference>
<dbReference type="Pfam" id="PF05838">
    <property type="entry name" value="Glyco_hydro_108"/>
    <property type="match status" value="1"/>
</dbReference>
<dbReference type="SUPFAM" id="SSF50494">
    <property type="entry name" value="Trypsin-like serine proteases"/>
    <property type="match status" value="1"/>
</dbReference>
<feature type="compositionally biased region" description="Low complexity" evidence="1">
    <location>
        <begin position="199"/>
        <end position="211"/>
    </location>
</feature>
<dbReference type="SUPFAM" id="SSF53955">
    <property type="entry name" value="Lysozyme-like"/>
    <property type="match status" value="1"/>
</dbReference>
<evidence type="ECO:0000256" key="2">
    <source>
        <dbReference type="SAM" id="Phobius"/>
    </source>
</evidence>
<feature type="region of interest" description="Disordered" evidence="1">
    <location>
        <begin position="179"/>
        <end position="220"/>
    </location>
</feature>
<dbReference type="AlphaFoldDB" id="A0A951QAH7"/>
<dbReference type="InterPro" id="IPR001940">
    <property type="entry name" value="Peptidase_S1C"/>
</dbReference>
<dbReference type="Gene3D" id="1.20.141.10">
    <property type="entry name" value="Chitosanase, subunit A, domain 1"/>
    <property type="match status" value="1"/>
</dbReference>
<dbReference type="PRINTS" id="PR00834">
    <property type="entry name" value="PROTEASES2C"/>
</dbReference>
<dbReference type="InterPro" id="IPR009003">
    <property type="entry name" value="Peptidase_S1_PA"/>
</dbReference>
<dbReference type="Gene3D" id="2.40.10.120">
    <property type="match status" value="1"/>
</dbReference>
<keyword evidence="2" id="KW-1133">Transmembrane helix</keyword>
<accession>A0A951QAH7</accession>
<evidence type="ECO:0000256" key="1">
    <source>
        <dbReference type="SAM" id="MobiDB-lite"/>
    </source>
</evidence>
<name>A0A951QAH7_9CYAN</name>
<reference evidence="4" key="1">
    <citation type="submission" date="2021-05" db="EMBL/GenBank/DDBJ databases">
        <authorList>
            <person name="Pietrasiak N."/>
            <person name="Ward R."/>
            <person name="Stajich J.E."/>
            <person name="Kurbessoian T."/>
        </authorList>
    </citation>
    <scope>NUCLEOTIDE SEQUENCE</scope>
    <source>
        <strain evidence="4">UHER 2000/2452</strain>
    </source>
</reference>
<dbReference type="GO" id="GO:0006508">
    <property type="term" value="P:proteolysis"/>
    <property type="evidence" value="ECO:0007669"/>
    <property type="project" value="InterPro"/>
</dbReference>
<dbReference type="PANTHER" id="PTHR22939:SF129">
    <property type="entry name" value="SERINE PROTEASE HTRA2, MITOCHONDRIAL"/>
    <property type="match status" value="1"/>
</dbReference>
<dbReference type="Pfam" id="PF13365">
    <property type="entry name" value="Trypsin_2"/>
    <property type="match status" value="1"/>
</dbReference>
<reference evidence="4" key="2">
    <citation type="journal article" date="2022" name="Microbiol. Resour. Announc.">
        <title>Metagenome Sequencing to Explore Phylogenomics of Terrestrial Cyanobacteria.</title>
        <authorList>
            <person name="Ward R.D."/>
            <person name="Stajich J.E."/>
            <person name="Johansen J.R."/>
            <person name="Huntemann M."/>
            <person name="Clum A."/>
            <person name="Foster B."/>
            <person name="Foster B."/>
            <person name="Roux S."/>
            <person name="Palaniappan K."/>
            <person name="Varghese N."/>
            <person name="Mukherjee S."/>
            <person name="Reddy T.B.K."/>
            <person name="Daum C."/>
            <person name="Copeland A."/>
            <person name="Chen I.A."/>
            <person name="Ivanova N.N."/>
            <person name="Kyrpides N.C."/>
            <person name="Shapiro N."/>
            <person name="Eloe-Fadrosh E.A."/>
            <person name="Pietrasiak N."/>
        </authorList>
    </citation>
    <scope>NUCLEOTIDE SEQUENCE</scope>
    <source>
        <strain evidence="4">UHER 2000/2452</strain>
    </source>
</reference>
<evidence type="ECO:0000259" key="3">
    <source>
        <dbReference type="Pfam" id="PF05838"/>
    </source>
</evidence>
<keyword evidence="2" id="KW-0812">Transmembrane</keyword>